<keyword evidence="3" id="KW-1185">Reference proteome</keyword>
<dbReference type="Gene3D" id="3.40.50.1010">
    <property type="entry name" value="5'-nuclease"/>
    <property type="match status" value="1"/>
</dbReference>
<gene>
    <name evidence="2" type="ORF">SAMN04487779_10546</name>
</gene>
<dbReference type="InterPro" id="IPR052919">
    <property type="entry name" value="TA_system_RNase"/>
</dbReference>
<dbReference type="PANTHER" id="PTHR36173">
    <property type="entry name" value="RIBONUCLEASE VAPC16-RELATED"/>
    <property type="match status" value="1"/>
</dbReference>
<dbReference type="PANTHER" id="PTHR36173:SF2">
    <property type="entry name" value="RIBONUCLEASE VAPC16"/>
    <property type="match status" value="1"/>
</dbReference>
<dbReference type="InterPro" id="IPR029060">
    <property type="entry name" value="PIN-like_dom_sf"/>
</dbReference>
<dbReference type="RefSeq" id="WP_090665361.1">
    <property type="nucleotide sequence ID" value="NZ_FMZX01000054.1"/>
</dbReference>
<dbReference type="Pfam" id="PF01850">
    <property type="entry name" value="PIN"/>
    <property type="match status" value="1"/>
</dbReference>
<proteinExistence type="predicted"/>
<dbReference type="Proteomes" id="UP000198925">
    <property type="component" value="Unassembled WGS sequence"/>
</dbReference>
<organism evidence="2 3">
    <name type="scientific">Belnapia rosea</name>
    <dbReference type="NCBI Taxonomy" id="938405"/>
    <lineage>
        <taxon>Bacteria</taxon>
        <taxon>Pseudomonadati</taxon>
        <taxon>Pseudomonadota</taxon>
        <taxon>Alphaproteobacteria</taxon>
        <taxon>Acetobacterales</taxon>
        <taxon>Roseomonadaceae</taxon>
        <taxon>Belnapia</taxon>
    </lineage>
</organism>
<dbReference type="InterPro" id="IPR041705">
    <property type="entry name" value="PIN_Sll0205"/>
</dbReference>
<dbReference type="AlphaFoldDB" id="A0A1G7DWI0"/>
<dbReference type="CDD" id="cd09872">
    <property type="entry name" value="PIN_Sll0205-like"/>
    <property type="match status" value="1"/>
</dbReference>
<dbReference type="SUPFAM" id="SSF88723">
    <property type="entry name" value="PIN domain-like"/>
    <property type="match status" value="1"/>
</dbReference>
<name>A0A1G7DWI0_9PROT</name>
<evidence type="ECO:0000313" key="3">
    <source>
        <dbReference type="Proteomes" id="UP000198925"/>
    </source>
</evidence>
<dbReference type="InterPro" id="IPR002716">
    <property type="entry name" value="PIN_dom"/>
</dbReference>
<feature type="domain" description="PIN" evidence="1">
    <location>
        <begin position="4"/>
        <end position="116"/>
    </location>
</feature>
<reference evidence="2 3" key="1">
    <citation type="submission" date="2016-10" db="EMBL/GenBank/DDBJ databases">
        <authorList>
            <person name="de Groot N.N."/>
        </authorList>
    </citation>
    <scope>NUCLEOTIDE SEQUENCE [LARGE SCALE GENOMIC DNA]</scope>
    <source>
        <strain evidence="2 3">CPCC 100156</strain>
    </source>
</reference>
<dbReference type="EMBL" id="FMZX01000054">
    <property type="protein sequence ID" value="SDE55405.1"/>
    <property type="molecule type" value="Genomic_DNA"/>
</dbReference>
<evidence type="ECO:0000259" key="1">
    <source>
        <dbReference type="Pfam" id="PF01850"/>
    </source>
</evidence>
<accession>A0A1G7DWI0</accession>
<evidence type="ECO:0000313" key="2">
    <source>
        <dbReference type="EMBL" id="SDE55405.1"/>
    </source>
</evidence>
<sequence length="130" mass="14252">MKLLIDTHILIWAVTWPDRLQPRLREAILAPRNTILVSAASVWEIAIKRSLGRLTFPLERLDAVLDGAGFDHLPITAAHAIEAGGLPRHHADPFDRMLIAQACIDDLLLASDDPLMAAYAVRLFGRDGGG</sequence>
<protein>
    <submittedName>
        <fullName evidence="2">PIN domain nuclease, a component of toxin-antitoxin system (PIN domain)</fullName>
    </submittedName>
</protein>